<dbReference type="Gene3D" id="3.40.50.970">
    <property type="match status" value="1"/>
</dbReference>
<dbReference type="Pfam" id="PF02775">
    <property type="entry name" value="TPP_enzyme_C"/>
    <property type="match status" value="1"/>
</dbReference>
<dbReference type="InterPro" id="IPR050722">
    <property type="entry name" value="Pyruvate:ferred/Flavod_OxRd"/>
</dbReference>
<organism evidence="2">
    <name type="scientific">marine sediment metagenome</name>
    <dbReference type="NCBI Taxonomy" id="412755"/>
    <lineage>
        <taxon>unclassified sequences</taxon>
        <taxon>metagenomes</taxon>
        <taxon>ecological metagenomes</taxon>
    </lineage>
</organism>
<proteinExistence type="predicted"/>
<protein>
    <recommendedName>
        <fullName evidence="1">Thiamine pyrophosphate enzyme TPP-binding domain-containing protein</fullName>
    </recommendedName>
</protein>
<accession>X0UU50</accession>
<feature type="non-terminal residue" evidence="2">
    <location>
        <position position="1"/>
    </location>
</feature>
<dbReference type="SUPFAM" id="SSF52518">
    <property type="entry name" value="Thiamin diphosphate-binding fold (THDP-binding)"/>
    <property type="match status" value="1"/>
</dbReference>
<dbReference type="GO" id="GO:0030976">
    <property type="term" value="F:thiamine pyrophosphate binding"/>
    <property type="evidence" value="ECO:0007669"/>
    <property type="project" value="InterPro"/>
</dbReference>
<dbReference type="PANTHER" id="PTHR32154">
    <property type="entry name" value="PYRUVATE-FLAVODOXIN OXIDOREDUCTASE-RELATED"/>
    <property type="match status" value="1"/>
</dbReference>
<evidence type="ECO:0000259" key="1">
    <source>
        <dbReference type="Pfam" id="PF02775"/>
    </source>
</evidence>
<name>X0UU50_9ZZZZ</name>
<reference evidence="2" key="1">
    <citation type="journal article" date="2014" name="Front. Microbiol.">
        <title>High frequency of phylogenetically diverse reductive dehalogenase-homologous genes in deep subseafloor sedimentary metagenomes.</title>
        <authorList>
            <person name="Kawai M."/>
            <person name="Futagami T."/>
            <person name="Toyoda A."/>
            <person name="Takaki Y."/>
            <person name="Nishi S."/>
            <person name="Hori S."/>
            <person name="Arai W."/>
            <person name="Tsubouchi T."/>
            <person name="Morono Y."/>
            <person name="Uchiyama I."/>
            <person name="Ito T."/>
            <person name="Fujiyama A."/>
            <person name="Inagaki F."/>
            <person name="Takami H."/>
        </authorList>
    </citation>
    <scope>NUCLEOTIDE SEQUENCE</scope>
    <source>
        <strain evidence="2">Expedition CK06-06</strain>
    </source>
</reference>
<dbReference type="PANTHER" id="PTHR32154:SF0">
    <property type="entry name" value="PYRUVATE-FLAVODOXIN OXIDOREDUCTASE-RELATED"/>
    <property type="match status" value="1"/>
</dbReference>
<comment type="caution">
    <text evidence="2">The sequence shown here is derived from an EMBL/GenBank/DDBJ whole genome shotgun (WGS) entry which is preliminary data.</text>
</comment>
<dbReference type="InterPro" id="IPR029061">
    <property type="entry name" value="THDP-binding"/>
</dbReference>
<gene>
    <name evidence="2" type="ORF">S01H1_34458</name>
</gene>
<dbReference type="EMBL" id="BARS01021458">
    <property type="protein sequence ID" value="GAG03828.1"/>
    <property type="molecule type" value="Genomic_DNA"/>
</dbReference>
<dbReference type="GO" id="GO:0006979">
    <property type="term" value="P:response to oxidative stress"/>
    <property type="evidence" value="ECO:0007669"/>
    <property type="project" value="TreeGrafter"/>
</dbReference>
<evidence type="ECO:0000313" key="2">
    <source>
        <dbReference type="EMBL" id="GAG03828.1"/>
    </source>
</evidence>
<dbReference type="AlphaFoldDB" id="X0UU50"/>
<feature type="domain" description="Thiamine pyrophosphate enzyme TPP-binding" evidence="1">
    <location>
        <begin position="90"/>
        <end position="202"/>
    </location>
</feature>
<dbReference type="GO" id="GO:0003824">
    <property type="term" value="F:catalytic activity"/>
    <property type="evidence" value="ECO:0007669"/>
    <property type="project" value="InterPro"/>
</dbReference>
<dbReference type="InterPro" id="IPR011766">
    <property type="entry name" value="TPP_enzyme_TPP-bd"/>
</dbReference>
<sequence length="270" mass="29250">SLFEDSAEFGMGFRLTIDKFTEFAHELLEKAVSEDKVGADLADALKNADQSTQDGIEQQRGRVKHLMTAVENDTSETCKQLASVADYLVKKSVWAVGGDGWAYDIGYGGLDHVIASGRNVNLLVLDTEVYSNTGGQMSKSTPRGAIAKFAAGGKLMAKKDLAIMAMTYGNVYVAAVSLANPAHLVKTIIEAEAYDGPSLIICYAHCIAHGINTTYGVQEQKKAVACGHWPLFHYNPELAEKGENPLKLDSKPPTISFEEYAYGREPVPRA</sequence>